<proteinExistence type="predicted"/>
<dbReference type="Proteomes" id="UP000601435">
    <property type="component" value="Unassembled WGS sequence"/>
</dbReference>
<feature type="region of interest" description="Disordered" evidence="1">
    <location>
        <begin position="217"/>
        <end position="246"/>
    </location>
</feature>
<evidence type="ECO:0000256" key="1">
    <source>
        <dbReference type="SAM" id="MobiDB-lite"/>
    </source>
</evidence>
<dbReference type="EMBL" id="CAJNJA010007455">
    <property type="protein sequence ID" value="CAE7224876.1"/>
    <property type="molecule type" value="Genomic_DNA"/>
</dbReference>
<organism evidence="2 3">
    <name type="scientific">Symbiodinium necroappetens</name>
    <dbReference type="NCBI Taxonomy" id="1628268"/>
    <lineage>
        <taxon>Eukaryota</taxon>
        <taxon>Sar</taxon>
        <taxon>Alveolata</taxon>
        <taxon>Dinophyceae</taxon>
        <taxon>Suessiales</taxon>
        <taxon>Symbiodiniaceae</taxon>
        <taxon>Symbiodinium</taxon>
    </lineage>
</organism>
<dbReference type="OrthoDB" id="10355486at2759"/>
<evidence type="ECO:0000313" key="3">
    <source>
        <dbReference type="Proteomes" id="UP000601435"/>
    </source>
</evidence>
<name>A0A812K905_9DINO</name>
<feature type="compositionally biased region" description="Acidic residues" evidence="1">
    <location>
        <begin position="217"/>
        <end position="227"/>
    </location>
</feature>
<keyword evidence="3" id="KW-1185">Reference proteome</keyword>
<feature type="compositionally biased region" description="Basic and acidic residues" evidence="1">
    <location>
        <begin position="229"/>
        <end position="242"/>
    </location>
</feature>
<accession>A0A812K905</accession>
<reference evidence="2" key="1">
    <citation type="submission" date="2021-02" db="EMBL/GenBank/DDBJ databases">
        <authorList>
            <person name="Dougan E. K."/>
            <person name="Rhodes N."/>
            <person name="Thang M."/>
            <person name="Chan C."/>
        </authorList>
    </citation>
    <scope>NUCLEOTIDE SEQUENCE</scope>
</reference>
<protein>
    <submittedName>
        <fullName evidence="2">Uncharacterized protein</fullName>
    </submittedName>
</protein>
<comment type="caution">
    <text evidence="2">The sequence shown here is derived from an EMBL/GenBank/DDBJ whole genome shotgun (WGS) entry which is preliminary data.</text>
</comment>
<evidence type="ECO:0000313" key="2">
    <source>
        <dbReference type="EMBL" id="CAE7224876.1"/>
    </source>
</evidence>
<gene>
    <name evidence="2" type="ORF">SNEC2469_LOCUS3096</name>
</gene>
<dbReference type="AlphaFoldDB" id="A0A812K905"/>
<sequence length="394" mass="43959">MIVGARCRSLDSYWLIVSTSCQGRGARVQHVAIDLEPDHATLGQAAFGARDSSSFQVDACQAVAGKAEERCDRVLDSGRRLQGQMFNPFRKLVTVDTRYYHEGSPGREVDVGWRAGPTIEKIDNRTRRRRRLRTSGFKPGAPRHRLRRPTTFLGQASIREARFLRMMRAAGALPHVLKYIKADEVILPILEVLVNLGDGEPPSQHAEPPPAILEDEREENAEDEVGDGELARKVPRTNETEGTRAPGQCSLCCKRLRKKNYLDVAVWTGRPAFNNVLGSANGKRVEASDAEYAGRLIEGKGDHLAVSREKYIPEQVTAVPLTRERKRLQGEKLSPSKFEAFRSLVYKLNWLGRETPEAAGAASIMASRLQVAIVQDVILVNQFVNHFRNTAKML</sequence>